<accession>A0AAW4PV79</accession>
<dbReference type="RefSeq" id="WP_220620091.1">
    <property type="nucleotide sequence ID" value="NZ_RKLR01000011.1"/>
</dbReference>
<evidence type="ECO:0000313" key="1">
    <source>
        <dbReference type="EMBL" id="MBX0325226.1"/>
    </source>
</evidence>
<comment type="caution">
    <text evidence="1">The sequence shown here is derived from an EMBL/GenBank/DDBJ whole genome shotgun (WGS) entry which is preliminary data.</text>
</comment>
<name>A0AAW4PV79_9EURY</name>
<evidence type="ECO:0000313" key="2">
    <source>
        <dbReference type="Proteomes" id="UP001430377"/>
    </source>
</evidence>
<dbReference type="Pfam" id="PF04250">
    <property type="entry name" value="DUF429"/>
    <property type="match status" value="1"/>
</dbReference>
<dbReference type="AlphaFoldDB" id="A0AAW4PV79"/>
<dbReference type="Proteomes" id="UP001430377">
    <property type="component" value="Unassembled WGS sequence"/>
</dbReference>
<dbReference type="EMBL" id="RKLR01000011">
    <property type="protein sequence ID" value="MBX0325226.1"/>
    <property type="molecule type" value="Genomic_DNA"/>
</dbReference>
<proteinExistence type="predicted"/>
<sequence>MATNDSTVVGVDACQTGWFLTVVENGEPRMDRVGAFSENIENHSEADRILVDIPIGLPKDERRQCDITARDLLGSRGVSVFYPPCRSAVDCDEYQEASDKHREKVGHGHSQQAHSISQKIREVAEMVDPDDDQVYESHPELCFAALNGQPVAYSKSSECGRGIRMKLLSDELDSAKKCYQQARDTYLLKEVRRDDILDSMVLVVAARDRELTKIPSDVSSIDPRIYYPEFEVPTAHFEQASGCF</sequence>
<organism evidence="1 2">
    <name type="scientific">Haloarcula rubra</name>
    <dbReference type="NCBI Taxonomy" id="2487747"/>
    <lineage>
        <taxon>Archaea</taxon>
        <taxon>Methanobacteriati</taxon>
        <taxon>Methanobacteriota</taxon>
        <taxon>Stenosarchaea group</taxon>
        <taxon>Halobacteria</taxon>
        <taxon>Halobacteriales</taxon>
        <taxon>Haloarculaceae</taxon>
        <taxon>Haloarcula</taxon>
    </lineage>
</organism>
<protein>
    <submittedName>
        <fullName evidence="1">DUF429 domain-containing protein</fullName>
    </submittedName>
</protein>
<dbReference type="InterPro" id="IPR007362">
    <property type="entry name" value="DUF429"/>
</dbReference>
<reference evidence="1 2" key="1">
    <citation type="submission" date="2021-06" db="EMBL/GenBank/DDBJ databases">
        <title>Halomicroarcula sp. a new haloarchaeum isolated from saline soil.</title>
        <authorList>
            <person name="Duran-Viseras A."/>
            <person name="Sanchez-Porro C."/>
            <person name="Ventosa A."/>
        </authorList>
    </citation>
    <scope>NUCLEOTIDE SEQUENCE [LARGE SCALE GENOMIC DNA]</scope>
    <source>
        <strain evidence="1 2">F13</strain>
    </source>
</reference>
<keyword evidence="2" id="KW-1185">Reference proteome</keyword>
<gene>
    <name evidence="1" type="ORF">EGH21_19555</name>
</gene>